<sequence length="155" mass="17932">MKKIWIYQADRFFTQPEHELAQEKLDRFVEEWTAHGNQLAGKAEIKYNLFIVFTVDEAMAQVTGCSIDKSVRVLKELEEELNIGLFNRMLISYRDTEGNIQLVSREVFDSLCKEGEVGQETIVFNNLIQSADDYSSKWEVPLKDSWHASVFFASV</sequence>
<dbReference type="Proteomes" id="UP001363035">
    <property type="component" value="Unassembled WGS sequence"/>
</dbReference>
<proteinExistence type="predicted"/>
<protein>
    <submittedName>
        <fullName evidence="1">ABC transporter ATPase</fullName>
    </submittedName>
</protein>
<dbReference type="EMBL" id="JAYLLN010000015">
    <property type="protein sequence ID" value="MEI5984829.1"/>
    <property type="molecule type" value="Genomic_DNA"/>
</dbReference>
<evidence type="ECO:0000313" key="1">
    <source>
        <dbReference type="EMBL" id="MEI5984829.1"/>
    </source>
</evidence>
<reference evidence="1 2" key="1">
    <citation type="submission" date="2024-01" db="EMBL/GenBank/DDBJ databases">
        <title>Sphingobacterium tenebrionis sp. nov., a novel endophyte isolated from tenebrio molitor intestines.</title>
        <authorList>
            <person name="Zhang C."/>
        </authorList>
    </citation>
    <scope>NUCLEOTIDE SEQUENCE [LARGE SCALE GENOMIC DNA]</scope>
    <source>
        <strain evidence="1 2">PU5-4</strain>
    </source>
</reference>
<dbReference type="RefSeq" id="WP_336557559.1">
    <property type="nucleotide sequence ID" value="NZ_JAYLLN010000015.1"/>
</dbReference>
<gene>
    <name evidence="1" type="ORF">VJ786_07935</name>
</gene>
<comment type="caution">
    <text evidence="1">The sequence shown here is derived from an EMBL/GenBank/DDBJ whole genome shotgun (WGS) entry which is preliminary data.</text>
</comment>
<keyword evidence="2" id="KW-1185">Reference proteome</keyword>
<evidence type="ECO:0000313" key="2">
    <source>
        <dbReference type="Proteomes" id="UP001363035"/>
    </source>
</evidence>
<name>A0ABU8I5W3_9SPHI</name>
<organism evidence="1 2">
    <name type="scientific">Sphingobacterium tenebrionis</name>
    <dbReference type="NCBI Taxonomy" id="3111775"/>
    <lineage>
        <taxon>Bacteria</taxon>
        <taxon>Pseudomonadati</taxon>
        <taxon>Bacteroidota</taxon>
        <taxon>Sphingobacteriia</taxon>
        <taxon>Sphingobacteriales</taxon>
        <taxon>Sphingobacteriaceae</taxon>
        <taxon>Sphingobacterium</taxon>
    </lineage>
</organism>
<accession>A0ABU8I5W3</accession>